<dbReference type="PROSITE" id="PS51352">
    <property type="entry name" value="THIOREDOXIN_2"/>
    <property type="match status" value="1"/>
</dbReference>
<protein>
    <recommendedName>
        <fullName evidence="7">Thiol:disulfide interchange protein</fullName>
    </recommendedName>
</protein>
<comment type="subcellular location">
    <subcellularLocation>
        <location evidence="1 7">Periplasm</location>
    </subcellularLocation>
</comment>
<evidence type="ECO:0000256" key="6">
    <source>
        <dbReference type="ARBA" id="ARBA00023284"/>
    </source>
</evidence>
<name>A0ABS1JSE4_9BURK</name>
<dbReference type="Gene3D" id="3.40.30.10">
    <property type="entry name" value="Glutaredoxin"/>
    <property type="match status" value="1"/>
</dbReference>
<evidence type="ECO:0000256" key="2">
    <source>
        <dbReference type="ARBA" id="ARBA00005791"/>
    </source>
</evidence>
<comment type="caution">
    <text evidence="10">The sequence shown here is derived from an EMBL/GenBank/DDBJ whole genome shotgun (WGS) entry which is preliminary data.</text>
</comment>
<dbReference type="InterPro" id="IPR013766">
    <property type="entry name" value="Thioredoxin_domain"/>
</dbReference>
<feature type="signal peptide" evidence="8">
    <location>
        <begin position="1"/>
        <end position="27"/>
    </location>
</feature>
<feature type="chain" id="PRO_5046267444" description="Thiol:disulfide interchange protein" evidence="8">
    <location>
        <begin position="28"/>
        <end position="216"/>
    </location>
</feature>
<evidence type="ECO:0000259" key="9">
    <source>
        <dbReference type="PROSITE" id="PS51352"/>
    </source>
</evidence>
<accession>A0ABS1JSE4</accession>
<keyword evidence="4 7" id="KW-0574">Periplasm</keyword>
<evidence type="ECO:0000256" key="7">
    <source>
        <dbReference type="PIRNR" id="PIRNR001488"/>
    </source>
</evidence>
<dbReference type="InterPro" id="IPR001853">
    <property type="entry name" value="DSBA-like_thioredoxin_dom"/>
</dbReference>
<keyword evidence="3 8" id="KW-0732">Signal</keyword>
<proteinExistence type="inferred from homology"/>
<evidence type="ECO:0000256" key="5">
    <source>
        <dbReference type="ARBA" id="ARBA00023157"/>
    </source>
</evidence>
<evidence type="ECO:0000256" key="4">
    <source>
        <dbReference type="ARBA" id="ARBA00022764"/>
    </source>
</evidence>
<keyword evidence="5 7" id="KW-1015">Disulfide bond</keyword>
<sequence>MNRREFTVAAGATLGAAALGLPGLALAQFKPEDGKQYHTLDKRVPSDAPAGKIEVIEFFWYSCPHCNAFEPRLSAWTKKLPADVYFHRVPVAFRDDFVPQQRLYYTLETLGKVDALHAKVFDEIHNKRQPTNKEADILAFAEHNGLDRAKFQEIYNSFSVQTKSRRAKQLQDLYEVQGVPSMGVAGRYITDGDMAGNMDRALQVVDYLVAEARKAK</sequence>
<keyword evidence="11" id="KW-1185">Reference proteome</keyword>
<dbReference type="PANTHER" id="PTHR35891:SF3">
    <property type="entry name" value="THIOL:DISULFIDE INTERCHANGE PROTEIN DSBL"/>
    <property type="match status" value="1"/>
</dbReference>
<evidence type="ECO:0000256" key="8">
    <source>
        <dbReference type="SAM" id="SignalP"/>
    </source>
</evidence>
<dbReference type="InterPro" id="IPR050824">
    <property type="entry name" value="Thiol_disulfide_DsbA"/>
</dbReference>
<evidence type="ECO:0000256" key="1">
    <source>
        <dbReference type="ARBA" id="ARBA00004418"/>
    </source>
</evidence>
<evidence type="ECO:0000256" key="3">
    <source>
        <dbReference type="ARBA" id="ARBA00022729"/>
    </source>
</evidence>
<dbReference type="InterPro" id="IPR036249">
    <property type="entry name" value="Thioredoxin-like_sf"/>
</dbReference>
<comment type="similarity">
    <text evidence="2">Belongs to the thioredoxin family. DsbA subfamily.</text>
</comment>
<dbReference type="InterPro" id="IPR023205">
    <property type="entry name" value="DsbA/DsbL"/>
</dbReference>
<dbReference type="EMBL" id="JAEQND010000010">
    <property type="protein sequence ID" value="MBL0427204.1"/>
    <property type="molecule type" value="Genomic_DNA"/>
</dbReference>
<dbReference type="PANTHER" id="PTHR35891">
    <property type="entry name" value="THIOL:DISULFIDE INTERCHANGE PROTEIN DSBA"/>
    <property type="match status" value="1"/>
</dbReference>
<reference evidence="10 11" key="1">
    <citation type="journal article" date="2017" name="Int. J. Syst. Evol. Microbiol.">
        <title>Ramlibacter alkalitolerans sp. nov., alkali-tolerant bacterium isolated from soil of ginseng.</title>
        <authorList>
            <person name="Lee D.H."/>
            <person name="Cha C.J."/>
        </authorList>
    </citation>
    <scope>NUCLEOTIDE SEQUENCE [LARGE SCALE GENOMIC DNA]</scope>
    <source>
        <strain evidence="10 11">KACC 19305</strain>
    </source>
</reference>
<dbReference type="InterPro" id="IPR006311">
    <property type="entry name" value="TAT_signal"/>
</dbReference>
<organism evidence="10 11">
    <name type="scientific">Ramlibacter alkalitolerans</name>
    <dbReference type="NCBI Taxonomy" id="2039631"/>
    <lineage>
        <taxon>Bacteria</taxon>
        <taxon>Pseudomonadati</taxon>
        <taxon>Pseudomonadota</taxon>
        <taxon>Betaproteobacteria</taxon>
        <taxon>Burkholderiales</taxon>
        <taxon>Comamonadaceae</taxon>
        <taxon>Ramlibacter</taxon>
    </lineage>
</organism>
<feature type="domain" description="Thioredoxin" evidence="9">
    <location>
        <begin position="17"/>
        <end position="210"/>
    </location>
</feature>
<dbReference type="Pfam" id="PF01323">
    <property type="entry name" value="DSBA"/>
    <property type="match status" value="1"/>
</dbReference>
<dbReference type="PIRSF" id="PIRSF001488">
    <property type="entry name" value="Tdi_protein"/>
    <property type="match status" value="1"/>
</dbReference>
<evidence type="ECO:0000313" key="10">
    <source>
        <dbReference type="EMBL" id="MBL0427204.1"/>
    </source>
</evidence>
<dbReference type="PROSITE" id="PS51318">
    <property type="entry name" value="TAT"/>
    <property type="match status" value="1"/>
</dbReference>
<gene>
    <name evidence="10" type="ORF">JI746_18960</name>
</gene>
<dbReference type="RefSeq" id="WP_201691819.1">
    <property type="nucleotide sequence ID" value="NZ_JAEQND010000010.1"/>
</dbReference>
<dbReference type="Proteomes" id="UP000622707">
    <property type="component" value="Unassembled WGS sequence"/>
</dbReference>
<keyword evidence="6" id="KW-0676">Redox-active center</keyword>
<evidence type="ECO:0000313" key="11">
    <source>
        <dbReference type="Proteomes" id="UP000622707"/>
    </source>
</evidence>
<dbReference type="SUPFAM" id="SSF52833">
    <property type="entry name" value="Thioredoxin-like"/>
    <property type="match status" value="1"/>
</dbReference>
<dbReference type="CDD" id="cd03019">
    <property type="entry name" value="DsbA_DsbA"/>
    <property type="match status" value="1"/>
</dbReference>